<gene>
    <name evidence="23" type="ORF">ODALV1_LOCUS31105</name>
</gene>
<evidence type="ECO:0000256" key="14">
    <source>
        <dbReference type="ARBA" id="ARBA00023065"/>
    </source>
</evidence>
<evidence type="ECO:0000256" key="18">
    <source>
        <dbReference type="PROSITE-ProRule" id="PRU01094"/>
    </source>
</evidence>
<feature type="transmembrane region" description="Helical" evidence="20">
    <location>
        <begin position="64"/>
        <end position="87"/>
    </location>
</feature>
<feature type="coiled-coil region" evidence="19">
    <location>
        <begin position="323"/>
        <end position="363"/>
    </location>
</feature>
<evidence type="ECO:0000313" key="24">
    <source>
        <dbReference type="Proteomes" id="UP001642540"/>
    </source>
</evidence>
<keyword evidence="12 20" id="KW-1133">Transmembrane helix</keyword>
<keyword evidence="7 20" id="KW-0812">Transmembrane</keyword>
<evidence type="ECO:0000256" key="10">
    <source>
        <dbReference type="ARBA" id="ARBA00022837"/>
    </source>
</evidence>
<dbReference type="Pfam" id="PF26561">
    <property type="entry name" value="LETM1_C"/>
    <property type="match status" value="1"/>
</dbReference>
<evidence type="ECO:0000256" key="12">
    <source>
        <dbReference type="ARBA" id="ARBA00022989"/>
    </source>
</evidence>
<dbReference type="EMBL" id="CAXLJM020000164">
    <property type="protein sequence ID" value="CAL8147317.1"/>
    <property type="molecule type" value="Genomic_DNA"/>
</dbReference>
<keyword evidence="5" id="KW-0050">Antiport</keyword>
<evidence type="ECO:0000256" key="6">
    <source>
        <dbReference type="ARBA" id="ARBA00022568"/>
    </source>
</evidence>
<evidence type="ECO:0000259" key="21">
    <source>
        <dbReference type="PROSITE" id="PS50222"/>
    </source>
</evidence>
<sequence>MMRSCTDLLLRNVNERLKLLHYYHGFRLLFIDMRICAGLMWRILNGKGLSRREHKQLIRTTSDVFRLLPFSVFIIVPFMELLLPFFIKMFPGMLPSTFQSAKDRESKMKGELKVKLEMAKFLQQTLDEMAPQSKGRSSELAKEFAMFIEKIRTSGTEVGIDEILKFSKLFEDEITLDSMSRPQLMALSRLLEIPAIGTSTMLRFRLRMRLRNLAVDDKSIEKEGIDALNMRELQNACKARGIRVVGVPEDRLKRQLDQWLTLSLHEKVPASLLLLTRSMYLPETLAPSQKLQATLQALPDAATLQTKAAIGEKEGKIDHKTRVELIKEEERKIKEERQEVEKEEQLKEELEAAKKEKEAVRLAEPEFVGPTPVESRSDVAPFATHLAPNAYFPLDDDYSVVSVVNTVLMRKGPPLPSADDTITADDFDAIEVVIEKLGKKKLIIEKEELQDLKEEMSDYKEDVEQLAQVADRAEDLKIQVRESKGARRLFNKLNNMVSKLEKRVSTVDEKETKTQYQKQLVATEELMESIRVLKDVKDPEKLARIASIFSKLDDDSDGKIELDDLVKVLDVIGREHVDMSSKQLEEIIGLLAKEESREEKKAEALMKAK</sequence>
<proteinExistence type="inferred from homology"/>
<dbReference type="SUPFAM" id="SSF47473">
    <property type="entry name" value="EF-hand"/>
    <property type="match status" value="1"/>
</dbReference>
<evidence type="ECO:0000256" key="15">
    <source>
        <dbReference type="ARBA" id="ARBA00023128"/>
    </source>
</evidence>
<evidence type="ECO:0000256" key="17">
    <source>
        <dbReference type="ARBA" id="ARBA00031360"/>
    </source>
</evidence>
<evidence type="ECO:0000256" key="20">
    <source>
        <dbReference type="SAM" id="Phobius"/>
    </source>
</evidence>
<organism evidence="23 24">
    <name type="scientific">Orchesella dallaii</name>
    <dbReference type="NCBI Taxonomy" id="48710"/>
    <lineage>
        <taxon>Eukaryota</taxon>
        <taxon>Metazoa</taxon>
        <taxon>Ecdysozoa</taxon>
        <taxon>Arthropoda</taxon>
        <taxon>Hexapoda</taxon>
        <taxon>Collembola</taxon>
        <taxon>Entomobryomorpha</taxon>
        <taxon>Entomobryoidea</taxon>
        <taxon>Orchesellidae</taxon>
        <taxon>Orchesellinae</taxon>
        <taxon>Orchesella</taxon>
    </lineage>
</organism>
<evidence type="ECO:0000256" key="4">
    <source>
        <dbReference type="ARBA" id="ARBA00022448"/>
    </source>
</evidence>
<dbReference type="InterPro" id="IPR011992">
    <property type="entry name" value="EF-hand-dom_pair"/>
</dbReference>
<dbReference type="InterPro" id="IPR002048">
    <property type="entry name" value="EF_hand_dom"/>
</dbReference>
<evidence type="ECO:0000259" key="22">
    <source>
        <dbReference type="PROSITE" id="PS51758"/>
    </source>
</evidence>
<dbReference type="PROSITE" id="PS51758">
    <property type="entry name" value="LETM1_RBD"/>
    <property type="match status" value="1"/>
</dbReference>
<evidence type="ECO:0000256" key="5">
    <source>
        <dbReference type="ARBA" id="ARBA00022449"/>
    </source>
</evidence>
<keyword evidence="10" id="KW-0106">Calcium</keyword>
<evidence type="ECO:0000256" key="9">
    <source>
        <dbReference type="ARBA" id="ARBA00022792"/>
    </source>
</evidence>
<dbReference type="PROSITE" id="PS00018">
    <property type="entry name" value="EF_HAND_1"/>
    <property type="match status" value="1"/>
</dbReference>
<dbReference type="Pfam" id="PF07766">
    <property type="entry name" value="LETM1_RBD"/>
    <property type="match status" value="1"/>
</dbReference>
<evidence type="ECO:0000256" key="13">
    <source>
        <dbReference type="ARBA" id="ARBA00023054"/>
    </source>
</evidence>
<keyword evidence="16 20" id="KW-0472">Membrane</keyword>
<dbReference type="Gene3D" id="1.10.238.10">
    <property type="entry name" value="EF-hand"/>
    <property type="match status" value="1"/>
</dbReference>
<keyword evidence="8" id="KW-0479">Metal-binding</keyword>
<dbReference type="InterPro" id="IPR059005">
    <property type="entry name" value="LETM1_C"/>
</dbReference>
<evidence type="ECO:0000256" key="19">
    <source>
        <dbReference type="SAM" id="Coils"/>
    </source>
</evidence>
<keyword evidence="9" id="KW-0999">Mitochondrion inner membrane</keyword>
<protein>
    <recommendedName>
        <fullName evidence="3">Mitochondrial proton/calcium exchanger protein</fullName>
    </recommendedName>
    <alternativeName>
        <fullName evidence="17">Leucine zipper-EF-hand-containing transmembrane protein 1</fullName>
    </alternativeName>
</protein>
<evidence type="ECO:0000256" key="7">
    <source>
        <dbReference type="ARBA" id="ARBA00022692"/>
    </source>
</evidence>
<dbReference type="InterPro" id="IPR033122">
    <property type="entry name" value="LETM1-like_RBD"/>
</dbReference>
<evidence type="ECO:0000256" key="11">
    <source>
        <dbReference type="ARBA" id="ARBA00022946"/>
    </source>
</evidence>
<keyword evidence="13 19" id="KW-0175">Coiled coil</keyword>
<evidence type="ECO:0000313" key="23">
    <source>
        <dbReference type="EMBL" id="CAL8147317.1"/>
    </source>
</evidence>
<reference evidence="23 24" key="1">
    <citation type="submission" date="2024-08" db="EMBL/GenBank/DDBJ databases">
        <authorList>
            <person name="Cucini C."/>
            <person name="Frati F."/>
        </authorList>
    </citation>
    <scope>NUCLEOTIDE SEQUENCE [LARGE SCALE GENOMIC DNA]</scope>
</reference>
<name>A0ABP1S8K2_9HEXA</name>
<evidence type="ECO:0000256" key="1">
    <source>
        <dbReference type="ARBA" id="ARBA00004434"/>
    </source>
</evidence>
<keyword evidence="15 18" id="KW-0496">Mitochondrion</keyword>
<comment type="subcellular location">
    <subcellularLocation>
        <location evidence="1">Mitochondrion inner membrane</location>
        <topology evidence="1">Single-pass membrane protein</topology>
    </subcellularLocation>
</comment>
<evidence type="ECO:0000256" key="3">
    <source>
        <dbReference type="ARBA" id="ARBA00020557"/>
    </source>
</evidence>
<evidence type="ECO:0000256" key="8">
    <source>
        <dbReference type="ARBA" id="ARBA00022723"/>
    </source>
</evidence>
<feature type="domain" description="EF-hand" evidence="21">
    <location>
        <begin position="540"/>
        <end position="575"/>
    </location>
</feature>
<dbReference type="PANTHER" id="PTHR14009">
    <property type="entry name" value="LEUCINE ZIPPER-EF-HAND CONTAINING TRANSMEMBRANE PROTEIN"/>
    <property type="match status" value="1"/>
</dbReference>
<feature type="coiled-coil region" evidence="19">
    <location>
        <begin position="439"/>
        <end position="510"/>
    </location>
</feature>
<evidence type="ECO:0000256" key="2">
    <source>
        <dbReference type="ARBA" id="ARBA00009584"/>
    </source>
</evidence>
<keyword evidence="11" id="KW-0809">Transit peptide</keyword>
<comment type="similarity">
    <text evidence="2">Belongs to the LETM1 family.</text>
</comment>
<dbReference type="InterPro" id="IPR018247">
    <property type="entry name" value="EF_Hand_1_Ca_BS"/>
</dbReference>
<feature type="domain" description="Letm1 RBD" evidence="22">
    <location>
        <begin position="110"/>
        <end position="311"/>
    </location>
</feature>
<dbReference type="Proteomes" id="UP001642540">
    <property type="component" value="Unassembled WGS sequence"/>
</dbReference>
<keyword evidence="24" id="KW-1185">Reference proteome</keyword>
<dbReference type="InterPro" id="IPR044202">
    <property type="entry name" value="LETM1/MDM38-like"/>
</dbReference>
<comment type="caution">
    <text evidence="23">The sequence shown here is derived from an EMBL/GenBank/DDBJ whole genome shotgun (WGS) entry which is preliminary data.</text>
</comment>
<evidence type="ECO:0000256" key="16">
    <source>
        <dbReference type="ARBA" id="ARBA00023136"/>
    </source>
</evidence>
<dbReference type="PANTHER" id="PTHR14009:SF1">
    <property type="entry name" value="MITOCHONDRIAL PROTON_CALCIUM EXCHANGER PROTEIN"/>
    <property type="match status" value="1"/>
</dbReference>
<dbReference type="PROSITE" id="PS50222">
    <property type="entry name" value="EF_HAND_2"/>
    <property type="match status" value="1"/>
</dbReference>
<accession>A0ABP1S8K2</accession>
<keyword evidence="14" id="KW-0406">Ion transport</keyword>
<keyword evidence="4" id="KW-0813">Transport</keyword>
<keyword evidence="6" id="KW-0109">Calcium transport</keyword>